<dbReference type="OrthoDB" id="2155246at2759"/>
<dbReference type="PANTHER" id="PTHR12521:SF0">
    <property type="entry name" value="ADP-RIBOSE GLYCOHYDROLASE OARD1"/>
    <property type="match status" value="1"/>
</dbReference>
<organism evidence="4 5">
    <name type="scientific">Aphis glycines</name>
    <name type="common">Soybean aphid</name>
    <dbReference type="NCBI Taxonomy" id="307491"/>
    <lineage>
        <taxon>Eukaryota</taxon>
        <taxon>Metazoa</taxon>
        <taxon>Ecdysozoa</taxon>
        <taxon>Arthropoda</taxon>
        <taxon>Hexapoda</taxon>
        <taxon>Insecta</taxon>
        <taxon>Pterygota</taxon>
        <taxon>Neoptera</taxon>
        <taxon>Paraneoptera</taxon>
        <taxon>Hemiptera</taxon>
        <taxon>Sternorrhyncha</taxon>
        <taxon>Aphidomorpha</taxon>
        <taxon>Aphidoidea</taxon>
        <taxon>Aphididae</taxon>
        <taxon>Aphidini</taxon>
        <taxon>Aphis</taxon>
        <taxon>Aphis</taxon>
    </lineage>
</organism>
<gene>
    <name evidence="4" type="ORF">AGLY_001918</name>
</gene>
<comment type="caution">
    <text evidence="4">The sequence shown here is derived from an EMBL/GenBank/DDBJ whole genome shotgun (WGS) entry which is preliminary data.</text>
</comment>
<feature type="region of interest" description="Disordered" evidence="2">
    <location>
        <begin position="798"/>
        <end position="831"/>
    </location>
</feature>
<evidence type="ECO:0000313" key="5">
    <source>
        <dbReference type="Proteomes" id="UP000475862"/>
    </source>
</evidence>
<feature type="region of interest" description="Disordered" evidence="2">
    <location>
        <begin position="178"/>
        <end position="211"/>
    </location>
</feature>
<feature type="transmembrane region" description="Helical" evidence="3">
    <location>
        <begin position="21"/>
        <end position="45"/>
    </location>
</feature>
<dbReference type="GO" id="GO:0140291">
    <property type="term" value="P:peptidyl-glutamate ADP-deribosylation"/>
    <property type="evidence" value="ECO:0007669"/>
    <property type="project" value="TreeGrafter"/>
</dbReference>
<feature type="compositionally biased region" description="Basic residues" evidence="2">
    <location>
        <begin position="807"/>
        <end position="819"/>
    </location>
</feature>
<dbReference type="PANTHER" id="PTHR12521">
    <property type="entry name" value="PROTEIN C6ORF130"/>
    <property type="match status" value="1"/>
</dbReference>
<proteinExistence type="predicted"/>
<evidence type="ECO:0000256" key="2">
    <source>
        <dbReference type="SAM" id="MobiDB-lite"/>
    </source>
</evidence>
<dbReference type="EMBL" id="VYZN01000004">
    <property type="protein sequence ID" value="KAE9543940.1"/>
    <property type="molecule type" value="Genomic_DNA"/>
</dbReference>
<feature type="coiled-coil region" evidence="1">
    <location>
        <begin position="446"/>
        <end position="473"/>
    </location>
</feature>
<dbReference type="AlphaFoldDB" id="A0A6G0U588"/>
<evidence type="ECO:0000313" key="4">
    <source>
        <dbReference type="EMBL" id="KAE9543940.1"/>
    </source>
</evidence>
<feature type="compositionally biased region" description="Basic and acidic residues" evidence="2">
    <location>
        <begin position="188"/>
        <end position="211"/>
    </location>
</feature>
<accession>A0A6G0U588</accession>
<keyword evidence="3" id="KW-0812">Transmembrane</keyword>
<dbReference type="InterPro" id="IPR050892">
    <property type="entry name" value="ADP-ribose_metab_enzymes"/>
</dbReference>
<keyword evidence="3" id="KW-1133">Transmembrane helix</keyword>
<name>A0A6G0U588_APHGL</name>
<evidence type="ECO:0000256" key="3">
    <source>
        <dbReference type="SAM" id="Phobius"/>
    </source>
</evidence>
<sequence>MADATNKTLSDGIERWKTMNFYLSMVKYIICNVLRILLYIAAYMMRKCSSLFESLSDDLKTIDQTEDLAEKTIKNRCDAYCFSNHININEELNEEKKIFTDTVNELIDKESNSHANHIDKNEERKEATNIIGDIVNELIDNVIIENDGQSIIEHYMVTEQKLINGVIANIVNSNSTLNEESKSQILEESVKEHSNSEEREEKVDEKINSGDEIESPRVRKRFGVKNTAILLITKTIKENKLKDQKFKIELNRNKMLNNGNLHRDKDEIFTNKSNSFKKEKEFSLKNEPEKTDCSEEANNSYSKDTAIGSTPKYISDIINLDILKNKESLENQCEINKNKKWIMKNNVDQLVNNDGNESLKPTAKTEDMITKNNDVHWKNFDDYDNIPITMTENIIATNNDECRNNYNVCENKEPIIKTENMITKSKDEHPINNDDYENRKPITNTENMITKNYSELQEKNDNYENKKSIVKTEKMLKTFEIKDDIFSLPSTFSLAHCVTEDFNNAFGMTADFKFKFGHIGALLDLNLRVGDVGHIFYNEQHVFYLVVKRKMSQKSLLCSLEIALCNLRNQMNDLKLTKLAIPKYGFESYNMIMDVKSMISKIFASSNIEVTICLTSSKLETEHIKQPKVNFTYKHLWEMEKQTDLIIFINMCTMYSENWNDKVVERINAKYPFKERLLKDINIKPMAPGDILSYKIDTEVIFCIFIKPFDQNPSYFRCLEKAFQEMKSQITGYRYLGIQQDPLNHKTNIHNLSRNLIMLKSVFSNRNAEIWVCGDTDQHNSFQYQQYKKTVTDAIDINHKQSPRTSAKSRTKSDRKRHSTNSNTSKHDSTENYYCKTTTDVNSVEHLNQEQTSIDNYITEYLNITRKVNMLLLHCKFKFNDKPIIIKFLKLGQLTVLHILFYNLHFINK</sequence>
<reference evidence="4 5" key="1">
    <citation type="submission" date="2019-08" db="EMBL/GenBank/DDBJ databases">
        <title>The genome of the soybean aphid Biotype 1, its phylome, world population structure and adaptation to the North American continent.</title>
        <authorList>
            <person name="Giordano R."/>
            <person name="Donthu R.K."/>
            <person name="Hernandez A.G."/>
            <person name="Wright C.L."/>
            <person name="Zimin A.V."/>
        </authorList>
    </citation>
    <scope>NUCLEOTIDE SEQUENCE [LARGE SCALE GENOMIC DNA]</scope>
    <source>
        <tissue evidence="4">Whole aphids</tissue>
    </source>
</reference>
<keyword evidence="3" id="KW-0472">Membrane</keyword>
<dbReference type="InterPro" id="IPR043472">
    <property type="entry name" value="Macro_dom-like"/>
</dbReference>
<protein>
    <recommendedName>
        <fullName evidence="6">O-acetyl-ADP-ribose deacetylase</fullName>
    </recommendedName>
</protein>
<keyword evidence="1" id="KW-0175">Coiled coil</keyword>
<dbReference type="Proteomes" id="UP000475862">
    <property type="component" value="Unassembled WGS sequence"/>
</dbReference>
<dbReference type="Gene3D" id="3.40.220.10">
    <property type="entry name" value="Leucine Aminopeptidase, subunit E, domain 1"/>
    <property type="match status" value="1"/>
</dbReference>
<keyword evidence="5" id="KW-1185">Reference proteome</keyword>
<evidence type="ECO:0000256" key="1">
    <source>
        <dbReference type="SAM" id="Coils"/>
    </source>
</evidence>
<evidence type="ECO:0008006" key="6">
    <source>
        <dbReference type="Google" id="ProtNLM"/>
    </source>
</evidence>